<sequence length="177" mass="19964">MYFNVFQFYSSCLKDELHFVAQVEQAYFETYYLDYTILKTSSLNMNKTSCNVSFEGVVVIVMLELLLTDEASFVEVVAGAAFAAVAEARANLFCSNSNSFCLIRLSAYSFATSSFQPSPLRLAAISSSELLIMLFTFTANITRRWVFAQSVIVIVNKKKRLFLDLVTTSNQNKQINK</sequence>
<evidence type="ECO:0000313" key="1">
    <source>
        <dbReference type="EMBL" id="KNC26900.1"/>
    </source>
</evidence>
<dbReference type="AlphaFoldDB" id="A0A0L0C3N5"/>
<dbReference type="EMBL" id="JRES01000948">
    <property type="protein sequence ID" value="KNC26900.1"/>
    <property type="molecule type" value="Genomic_DNA"/>
</dbReference>
<dbReference type="Proteomes" id="UP000037069">
    <property type="component" value="Unassembled WGS sequence"/>
</dbReference>
<accession>A0A0L0C3N5</accession>
<proteinExistence type="predicted"/>
<reference evidence="1 2" key="1">
    <citation type="journal article" date="2015" name="Nat. Commun.">
        <title>Lucilia cuprina genome unlocks parasitic fly biology to underpin future interventions.</title>
        <authorList>
            <person name="Anstead C.A."/>
            <person name="Korhonen P.K."/>
            <person name="Young N.D."/>
            <person name="Hall R.S."/>
            <person name="Jex A.R."/>
            <person name="Murali S.C."/>
            <person name="Hughes D.S."/>
            <person name="Lee S.F."/>
            <person name="Perry T."/>
            <person name="Stroehlein A.J."/>
            <person name="Ansell B.R."/>
            <person name="Breugelmans B."/>
            <person name="Hofmann A."/>
            <person name="Qu J."/>
            <person name="Dugan S."/>
            <person name="Lee S.L."/>
            <person name="Chao H."/>
            <person name="Dinh H."/>
            <person name="Han Y."/>
            <person name="Doddapaneni H.V."/>
            <person name="Worley K.C."/>
            <person name="Muzny D.M."/>
            <person name="Ioannidis P."/>
            <person name="Waterhouse R.M."/>
            <person name="Zdobnov E.M."/>
            <person name="James P.J."/>
            <person name="Bagnall N.H."/>
            <person name="Kotze A.C."/>
            <person name="Gibbs R.A."/>
            <person name="Richards S."/>
            <person name="Batterham P."/>
            <person name="Gasser R.B."/>
        </authorList>
    </citation>
    <scope>NUCLEOTIDE SEQUENCE [LARGE SCALE GENOMIC DNA]</scope>
    <source>
        <strain evidence="1 2">LS</strain>
        <tissue evidence="1">Full body</tissue>
    </source>
</reference>
<keyword evidence="2" id="KW-1185">Reference proteome</keyword>
<gene>
    <name evidence="1" type="ORF">FF38_10951</name>
</gene>
<comment type="caution">
    <text evidence="1">The sequence shown here is derived from an EMBL/GenBank/DDBJ whole genome shotgun (WGS) entry which is preliminary data.</text>
</comment>
<name>A0A0L0C3N5_LUCCU</name>
<evidence type="ECO:0000313" key="2">
    <source>
        <dbReference type="Proteomes" id="UP000037069"/>
    </source>
</evidence>
<organism evidence="1 2">
    <name type="scientific">Lucilia cuprina</name>
    <name type="common">Green bottle fly</name>
    <name type="synonym">Australian sheep blowfly</name>
    <dbReference type="NCBI Taxonomy" id="7375"/>
    <lineage>
        <taxon>Eukaryota</taxon>
        <taxon>Metazoa</taxon>
        <taxon>Ecdysozoa</taxon>
        <taxon>Arthropoda</taxon>
        <taxon>Hexapoda</taxon>
        <taxon>Insecta</taxon>
        <taxon>Pterygota</taxon>
        <taxon>Neoptera</taxon>
        <taxon>Endopterygota</taxon>
        <taxon>Diptera</taxon>
        <taxon>Brachycera</taxon>
        <taxon>Muscomorpha</taxon>
        <taxon>Oestroidea</taxon>
        <taxon>Calliphoridae</taxon>
        <taxon>Luciliinae</taxon>
        <taxon>Lucilia</taxon>
    </lineage>
</organism>
<protein>
    <submittedName>
        <fullName evidence="1">Uncharacterized protein</fullName>
    </submittedName>
</protein>